<evidence type="ECO:0000313" key="8">
    <source>
        <dbReference type="Proteomes" id="UP000000539"/>
    </source>
</evidence>
<dbReference type="Gene3D" id="1.20.5.500">
    <property type="entry name" value="Single helix bin"/>
    <property type="match status" value="1"/>
</dbReference>
<dbReference type="PRINTS" id="PR01276">
    <property type="entry name" value="TYPE2KERATIN"/>
</dbReference>
<evidence type="ECO:0000256" key="3">
    <source>
        <dbReference type="ARBA" id="ARBA00023054"/>
    </source>
</evidence>
<dbReference type="PANTHER" id="PTHR45616:SF21">
    <property type="entry name" value="KERATIN, TYPE II CYTOSKELETAL 7"/>
    <property type="match status" value="1"/>
</dbReference>
<organism evidence="7 8">
    <name type="scientific">Gallus gallus</name>
    <name type="common">Chicken</name>
    <dbReference type="NCBI Taxonomy" id="9031"/>
    <lineage>
        <taxon>Eukaryota</taxon>
        <taxon>Metazoa</taxon>
        <taxon>Chordata</taxon>
        <taxon>Craniata</taxon>
        <taxon>Vertebrata</taxon>
        <taxon>Euteleostomi</taxon>
        <taxon>Archelosauria</taxon>
        <taxon>Archosauria</taxon>
        <taxon>Dinosauria</taxon>
        <taxon>Saurischia</taxon>
        <taxon>Theropoda</taxon>
        <taxon>Coelurosauria</taxon>
        <taxon>Aves</taxon>
        <taxon>Neognathae</taxon>
        <taxon>Galloanserae</taxon>
        <taxon>Galliformes</taxon>
        <taxon>Phasianidae</taxon>
        <taxon>Phasianinae</taxon>
        <taxon>Gallus</taxon>
    </lineage>
</organism>
<dbReference type="SMART" id="SM01391">
    <property type="entry name" value="Filament"/>
    <property type="match status" value="1"/>
</dbReference>
<dbReference type="InterPro" id="IPR003054">
    <property type="entry name" value="Keratin_II"/>
</dbReference>
<dbReference type="Proteomes" id="UP000000539">
    <property type="component" value="Chromosome 34"/>
</dbReference>
<evidence type="ECO:0000259" key="6">
    <source>
        <dbReference type="PROSITE" id="PS51842"/>
    </source>
</evidence>
<protein>
    <recommendedName>
        <fullName evidence="6">IF rod domain-containing protein</fullName>
    </recommendedName>
</protein>
<evidence type="ECO:0000256" key="1">
    <source>
        <dbReference type="ARBA" id="ARBA00022744"/>
    </source>
</evidence>
<keyword evidence="2 4" id="KW-0403">Intermediate filament</keyword>
<keyword evidence="8" id="KW-1185">Reference proteome</keyword>
<dbReference type="PROSITE" id="PS00226">
    <property type="entry name" value="IF_ROD_1"/>
    <property type="match status" value="1"/>
</dbReference>
<dbReference type="Ensembl" id="ENSGALT00010058971.1">
    <property type="protein sequence ID" value="ENSGALP00010035936.1"/>
    <property type="gene ID" value="ENSGALG00010024176.1"/>
</dbReference>
<dbReference type="InterPro" id="IPR039008">
    <property type="entry name" value="IF_rod_dom"/>
</dbReference>
<keyword evidence="1" id="KW-0416">Keratin</keyword>
<dbReference type="Pfam" id="PF00038">
    <property type="entry name" value="Filament"/>
    <property type="match status" value="1"/>
</dbReference>
<dbReference type="PANTHER" id="PTHR45616">
    <property type="entry name" value="GATA-TYPE DOMAIN-CONTAINING PROTEIN"/>
    <property type="match status" value="1"/>
</dbReference>
<proteinExistence type="inferred from homology"/>
<evidence type="ECO:0000256" key="2">
    <source>
        <dbReference type="ARBA" id="ARBA00022754"/>
    </source>
</evidence>
<dbReference type="AlphaFoldDB" id="A0A8V1A075"/>
<sequence>IRTVLHQLRAHISDTAVVVQMDNSWDPNLDGIVANVKAHYEDTACRSRAETEAWCKGKLQVTAGRNADSLQEKKREAAELARMVKKLSGEVRSAKEQCCKLETAVADAEQRKEMSIKDAKSKLTELEAALQKAKQDLARQLWEFQELMNIKLALDVEITTYKKLLEGEESRWVANTNTRPFRSMCQNGKTNWAVLFRAALW</sequence>
<evidence type="ECO:0000256" key="4">
    <source>
        <dbReference type="RuleBase" id="RU000685"/>
    </source>
</evidence>
<evidence type="ECO:0000313" key="7">
    <source>
        <dbReference type="Ensembl" id="ENSGALP00010035936.1"/>
    </source>
</evidence>
<comment type="similarity">
    <text evidence="4">Belongs to the intermediate filament family.</text>
</comment>
<reference evidence="7" key="2">
    <citation type="submission" date="2025-08" db="UniProtKB">
        <authorList>
            <consortium name="Ensembl"/>
        </authorList>
    </citation>
    <scope>IDENTIFICATION</scope>
    <source>
        <strain evidence="7">broiler</strain>
    </source>
</reference>
<reference evidence="7" key="3">
    <citation type="submission" date="2025-09" db="UniProtKB">
        <authorList>
            <consortium name="Ensembl"/>
        </authorList>
    </citation>
    <scope>IDENTIFICATION</scope>
    <source>
        <strain evidence="7">broiler</strain>
    </source>
</reference>
<reference evidence="7" key="1">
    <citation type="submission" date="2020-11" db="EMBL/GenBank/DDBJ databases">
        <title>Gallus gallus (Chicken) genome, bGalGal1, GRCg7b, maternal haplotype autosomes + Z &amp; W.</title>
        <authorList>
            <person name="Warren W."/>
            <person name="Formenti G."/>
            <person name="Fedrigo O."/>
            <person name="Haase B."/>
            <person name="Mountcastle J."/>
            <person name="Balacco J."/>
            <person name="Tracey A."/>
            <person name="Schneider V."/>
            <person name="Okimoto R."/>
            <person name="Cheng H."/>
            <person name="Hawken R."/>
            <person name="Howe K."/>
            <person name="Jarvis E.D."/>
        </authorList>
    </citation>
    <scope>NUCLEOTIDE SEQUENCE [LARGE SCALE GENOMIC DNA]</scope>
    <source>
        <strain evidence="7">Broiler</strain>
    </source>
</reference>
<feature type="coiled-coil region" evidence="5">
    <location>
        <begin position="70"/>
        <end position="143"/>
    </location>
</feature>
<dbReference type="Gene3D" id="1.20.5.170">
    <property type="match status" value="1"/>
</dbReference>
<feature type="domain" description="IF rod" evidence="6">
    <location>
        <begin position="1"/>
        <end position="172"/>
    </location>
</feature>
<name>A0A8V1A075_CHICK</name>
<dbReference type="FunFam" id="1.20.5.170:FF:000004">
    <property type="entry name" value="Keratin, type II cytoskeletal 5"/>
    <property type="match status" value="1"/>
</dbReference>
<dbReference type="InterPro" id="IPR018039">
    <property type="entry name" value="IF_conserved"/>
</dbReference>
<keyword evidence="3 5" id="KW-0175">Coiled coil</keyword>
<evidence type="ECO:0000256" key="5">
    <source>
        <dbReference type="SAM" id="Coils"/>
    </source>
</evidence>
<dbReference type="PROSITE" id="PS51842">
    <property type="entry name" value="IF_ROD_2"/>
    <property type="match status" value="1"/>
</dbReference>
<accession>A0A8V1A075</accession>
<dbReference type="GeneTree" id="ENSGT00940000162738"/>
<dbReference type="SUPFAM" id="SSF64593">
    <property type="entry name" value="Intermediate filament protein, coiled coil region"/>
    <property type="match status" value="1"/>
</dbReference>
<dbReference type="GO" id="GO:0045095">
    <property type="term" value="C:keratin filament"/>
    <property type="evidence" value="ECO:0007669"/>
    <property type="project" value="InterPro"/>
</dbReference>